<evidence type="ECO:0000313" key="7">
    <source>
        <dbReference type="EMBL" id="KFA64947.1"/>
    </source>
</evidence>
<dbReference type="PANTHER" id="PTHR11999:SF165">
    <property type="entry name" value="DECARBOXYLASE, PUTATIVE (AFU_ORTHOLOGUE AFUA_2G04980)-RELATED"/>
    <property type="match status" value="1"/>
</dbReference>
<dbReference type="InterPro" id="IPR015422">
    <property type="entry name" value="PyrdxlP-dep_Trfase_small"/>
</dbReference>
<organism evidence="7 8">
    <name type="scientific">Stachybotrys chlorohalonatus (strain IBT 40285)</name>
    <dbReference type="NCBI Taxonomy" id="1283841"/>
    <lineage>
        <taxon>Eukaryota</taxon>
        <taxon>Fungi</taxon>
        <taxon>Dikarya</taxon>
        <taxon>Ascomycota</taxon>
        <taxon>Pezizomycotina</taxon>
        <taxon>Sordariomycetes</taxon>
        <taxon>Hypocreomycetidae</taxon>
        <taxon>Hypocreales</taxon>
        <taxon>Stachybotryaceae</taxon>
        <taxon>Stachybotrys</taxon>
    </lineage>
</organism>
<evidence type="ECO:0000256" key="4">
    <source>
        <dbReference type="ARBA" id="ARBA00023239"/>
    </source>
</evidence>
<gene>
    <name evidence="7" type="ORF">S40285_03862</name>
</gene>
<evidence type="ECO:0000256" key="1">
    <source>
        <dbReference type="ARBA" id="ARBA00001933"/>
    </source>
</evidence>
<proteinExistence type="inferred from homology"/>
<dbReference type="InterPro" id="IPR015424">
    <property type="entry name" value="PyrdxlP-dep_Trfase"/>
</dbReference>
<dbReference type="Pfam" id="PF00282">
    <property type="entry name" value="Pyridoxal_deC"/>
    <property type="match status" value="1"/>
</dbReference>
<comment type="similarity">
    <text evidence="2 6">Belongs to the group II decarboxylase family.</text>
</comment>
<dbReference type="STRING" id="1283841.A0A084QLW2"/>
<evidence type="ECO:0000313" key="8">
    <source>
        <dbReference type="Proteomes" id="UP000028524"/>
    </source>
</evidence>
<keyword evidence="4 6" id="KW-0456">Lyase</keyword>
<dbReference type="InParanoid" id="A0A084QLW2"/>
<sequence>MADLFDIQAQASRLRHREANTNPWAPTLPPLHTIQAAEASLPRPSSPSYLAGHAPEETVRHIVEDIAPALNGQAASSRYYGFVTGGTLPVAEWADNVVSRADQNLHTHLPAQHVATTLEDAALGMVARLLRLGDGVWPGRTFTTGATASNILGLACARESVVARRLAAQDAPSVGELGLLAACARAGVAEIQVLTSAAHSSLSKAASVVGLGRRAVRELPRSEAEPWRLDVDALEAELQRPGVATVIAVSGGEVNTSRFSLADVEEWTRVRRLADRYGAWIHVDGAFGIFARALEDKEEYRLLHRRAEGLVLADSITVDGHKLLNVPYDCGMFFTRSATILPSVFTNPNAAYLSTGAPSSIPSPLNVGLENSRRFRALPAYAVLHRHGRPGLARLLSNMVELARGVARYVSGSEHYELLPEEEVGASATAEEDVFIIVLFSAKSDALNEVLVEKINATRQMYVSGTSWRGRKAVRVAVSNWMVDVARDLAVVKAILTAVAEGREFDIENY</sequence>
<dbReference type="SUPFAM" id="SSF53383">
    <property type="entry name" value="PLP-dependent transferases"/>
    <property type="match status" value="1"/>
</dbReference>
<evidence type="ECO:0000256" key="2">
    <source>
        <dbReference type="ARBA" id="ARBA00009533"/>
    </source>
</evidence>
<keyword evidence="8" id="KW-1185">Reference proteome</keyword>
<dbReference type="OMA" id="SWATDAH"/>
<name>A0A084QLW2_STAC4</name>
<dbReference type="InterPro" id="IPR010977">
    <property type="entry name" value="Aromatic_deC"/>
</dbReference>
<dbReference type="InterPro" id="IPR002129">
    <property type="entry name" value="PyrdxlP-dep_de-COase"/>
</dbReference>
<dbReference type="InterPro" id="IPR015421">
    <property type="entry name" value="PyrdxlP-dep_Trfase_major"/>
</dbReference>
<dbReference type="Gene3D" id="3.90.1150.10">
    <property type="entry name" value="Aspartate Aminotransferase, domain 1"/>
    <property type="match status" value="1"/>
</dbReference>
<feature type="modified residue" description="N6-(pyridoxal phosphate)lysine" evidence="5">
    <location>
        <position position="322"/>
    </location>
</feature>
<dbReference type="GO" id="GO:0019752">
    <property type="term" value="P:carboxylic acid metabolic process"/>
    <property type="evidence" value="ECO:0007669"/>
    <property type="project" value="InterPro"/>
</dbReference>
<evidence type="ECO:0000256" key="6">
    <source>
        <dbReference type="RuleBase" id="RU000382"/>
    </source>
</evidence>
<dbReference type="AlphaFoldDB" id="A0A084QLW2"/>
<dbReference type="GO" id="GO:0016831">
    <property type="term" value="F:carboxy-lyase activity"/>
    <property type="evidence" value="ECO:0007669"/>
    <property type="project" value="InterPro"/>
</dbReference>
<dbReference type="PROSITE" id="PS00392">
    <property type="entry name" value="DDC_GAD_HDC_YDC"/>
    <property type="match status" value="1"/>
</dbReference>
<dbReference type="GO" id="GO:0030170">
    <property type="term" value="F:pyridoxal phosphate binding"/>
    <property type="evidence" value="ECO:0007669"/>
    <property type="project" value="InterPro"/>
</dbReference>
<dbReference type="HOGENOM" id="CLU_011856_6_2_1"/>
<evidence type="ECO:0000256" key="5">
    <source>
        <dbReference type="PIRSR" id="PIRSR602129-50"/>
    </source>
</evidence>
<dbReference type="Gene3D" id="3.40.640.10">
    <property type="entry name" value="Type I PLP-dependent aspartate aminotransferase-like (Major domain)"/>
    <property type="match status" value="1"/>
</dbReference>
<dbReference type="Proteomes" id="UP000028524">
    <property type="component" value="Unassembled WGS sequence"/>
</dbReference>
<dbReference type="InterPro" id="IPR021115">
    <property type="entry name" value="Pyridoxal-P_BS"/>
</dbReference>
<dbReference type="OrthoDB" id="2161780at2759"/>
<evidence type="ECO:0000256" key="3">
    <source>
        <dbReference type="ARBA" id="ARBA00022898"/>
    </source>
</evidence>
<protein>
    <recommendedName>
        <fullName evidence="9">Tyrosine decarboxylase</fullName>
    </recommendedName>
</protein>
<evidence type="ECO:0008006" key="9">
    <source>
        <dbReference type="Google" id="ProtNLM"/>
    </source>
</evidence>
<dbReference type="PANTHER" id="PTHR11999">
    <property type="entry name" value="GROUP II PYRIDOXAL-5-PHOSPHATE DECARBOXYLASE"/>
    <property type="match status" value="1"/>
</dbReference>
<dbReference type="EMBL" id="KL660638">
    <property type="protein sequence ID" value="KFA64947.1"/>
    <property type="molecule type" value="Genomic_DNA"/>
</dbReference>
<accession>A0A084QLW2</accession>
<dbReference type="GO" id="GO:0005737">
    <property type="term" value="C:cytoplasm"/>
    <property type="evidence" value="ECO:0007669"/>
    <property type="project" value="TreeGrafter"/>
</dbReference>
<comment type="cofactor">
    <cofactor evidence="1 5 6">
        <name>pyridoxal 5'-phosphate</name>
        <dbReference type="ChEBI" id="CHEBI:597326"/>
    </cofactor>
</comment>
<keyword evidence="3 5" id="KW-0663">Pyridoxal phosphate</keyword>
<reference evidence="7 8" key="1">
    <citation type="journal article" date="2014" name="BMC Genomics">
        <title>Comparative genome sequencing reveals chemotype-specific gene clusters in the toxigenic black mold Stachybotrys.</title>
        <authorList>
            <person name="Semeiks J."/>
            <person name="Borek D."/>
            <person name="Otwinowski Z."/>
            <person name="Grishin N.V."/>
        </authorList>
    </citation>
    <scope>NUCLEOTIDE SEQUENCE [LARGE SCALE GENOMIC DNA]</scope>
    <source>
        <strain evidence="7 8">IBT 40285</strain>
    </source>
</reference>